<protein>
    <recommendedName>
        <fullName evidence="4">ABC transporter permease</fullName>
    </recommendedName>
</protein>
<dbReference type="PANTHER" id="PTHR43471">
    <property type="entry name" value="ABC TRANSPORTER PERMEASE"/>
    <property type="match status" value="1"/>
</dbReference>
<dbReference type="GO" id="GO:0140359">
    <property type="term" value="F:ABC-type transporter activity"/>
    <property type="evidence" value="ECO:0007669"/>
    <property type="project" value="InterPro"/>
</dbReference>
<evidence type="ECO:0000256" key="1">
    <source>
        <dbReference type="SAM" id="Phobius"/>
    </source>
</evidence>
<keyword evidence="1" id="KW-0812">Transmembrane</keyword>
<dbReference type="RefSeq" id="WP_307904120.1">
    <property type="nucleotide sequence ID" value="NZ_AP027059.1"/>
</dbReference>
<name>A0AAU9DI65_9FUSO</name>
<organism evidence="2 3">
    <name type="scientific">Haliovirga abyssi</name>
    <dbReference type="NCBI Taxonomy" id="2996794"/>
    <lineage>
        <taxon>Bacteria</taxon>
        <taxon>Fusobacteriati</taxon>
        <taxon>Fusobacteriota</taxon>
        <taxon>Fusobacteriia</taxon>
        <taxon>Fusobacteriales</taxon>
        <taxon>Haliovirgaceae</taxon>
        <taxon>Haliovirga</taxon>
    </lineage>
</organism>
<dbReference type="KEGG" id="haby:HLVA_18310"/>
<keyword evidence="1" id="KW-0472">Membrane</keyword>
<evidence type="ECO:0000313" key="2">
    <source>
        <dbReference type="EMBL" id="BDU51262.1"/>
    </source>
</evidence>
<dbReference type="EMBL" id="AP027059">
    <property type="protein sequence ID" value="BDU51262.1"/>
    <property type="molecule type" value="Genomic_DNA"/>
</dbReference>
<dbReference type="GO" id="GO:0016020">
    <property type="term" value="C:membrane"/>
    <property type="evidence" value="ECO:0007669"/>
    <property type="project" value="UniProtKB-SubCell"/>
</dbReference>
<feature type="transmembrane region" description="Helical" evidence="1">
    <location>
        <begin position="179"/>
        <end position="199"/>
    </location>
</feature>
<evidence type="ECO:0000313" key="3">
    <source>
        <dbReference type="Proteomes" id="UP001321582"/>
    </source>
</evidence>
<dbReference type="Pfam" id="PF12679">
    <property type="entry name" value="ABC2_membrane_2"/>
    <property type="match status" value="1"/>
</dbReference>
<dbReference type="PANTHER" id="PTHR43471:SF3">
    <property type="entry name" value="ABC TRANSPORTER PERMEASE PROTEIN NATB"/>
    <property type="match status" value="1"/>
</dbReference>
<dbReference type="AlphaFoldDB" id="A0AAU9DI65"/>
<accession>A0AAU9DI65</accession>
<keyword evidence="1" id="KW-1133">Transmembrane helix</keyword>
<keyword evidence="3" id="KW-1185">Reference proteome</keyword>
<proteinExistence type="predicted"/>
<feature type="transmembrane region" description="Helical" evidence="1">
    <location>
        <begin position="272"/>
        <end position="297"/>
    </location>
</feature>
<reference evidence="2 3" key="1">
    <citation type="submission" date="2022-11" db="EMBL/GenBank/DDBJ databases">
        <title>Haliovirga abyssi gen. nov., sp. nov., a mesophilic fermentative bacterium isolated from the Iheya North hydrothermal field and the proposal of Haliovirgaceae fam. nov.</title>
        <authorList>
            <person name="Miyazaki U."/>
            <person name="Tame A."/>
            <person name="Miyazaki J."/>
            <person name="Takai K."/>
            <person name="Sawayama S."/>
            <person name="Kitajima M."/>
            <person name="Okamoto A."/>
            <person name="Nakagawa S."/>
        </authorList>
    </citation>
    <scope>NUCLEOTIDE SEQUENCE [LARGE SCALE GENOMIC DNA]</scope>
    <source>
        <strain evidence="2 3">IC12</strain>
    </source>
</reference>
<gene>
    <name evidence="2" type="ORF">HLVA_18310</name>
</gene>
<sequence>MNLNKVVLIFKKDFKELLRDKKALIAMFLPIIIYPIILIFIFELQSTVSNKLKSEKSRIIIKNEIPSLFLKKINLSDKFKILNSEDSNYKKLIKNEKIDMEIEFTNTNKNSPEKIKILYNSTITKSKLAKKRIDKLFDEYKVELEKNKIKELNIKVPILDAVQLKSNDLSKSKDYTEMILGSLLPFLLTIYSIMGIYAISIDLTAGEKERGTLETIFSIPVKKSEIIFGKLLASSSVGIISCFINILAVIPLLMGIMIAIPKFSFQIDIFRMVIMFFMLIPIIILSSSIIIGVGFFANSYKEAQSYLSPVLLILMLPCYVAIFPNFKLTLCTAMIPISGGIISMRNMLIGNYNILNLLIANITNIIVSIISIIFMTYIFKSEKVIFGTGGKNNFSTKTRRSQSYTKKKTKDRR</sequence>
<evidence type="ECO:0008006" key="4">
    <source>
        <dbReference type="Google" id="ProtNLM"/>
    </source>
</evidence>
<feature type="transmembrane region" description="Helical" evidence="1">
    <location>
        <begin position="303"/>
        <end position="323"/>
    </location>
</feature>
<feature type="transmembrane region" description="Helical" evidence="1">
    <location>
        <begin position="354"/>
        <end position="379"/>
    </location>
</feature>
<dbReference type="Proteomes" id="UP001321582">
    <property type="component" value="Chromosome"/>
</dbReference>
<feature type="transmembrane region" description="Helical" evidence="1">
    <location>
        <begin position="23"/>
        <end position="44"/>
    </location>
</feature>
<feature type="transmembrane region" description="Helical" evidence="1">
    <location>
        <begin position="237"/>
        <end position="260"/>
    </location>
</feature>